<comment type="caution">
    <text evidence="1">The sequence shown here is derived from an EMBL/GenBank/DDBJ whole genome shotgun (WGS) entry which is preliminary data.</text>
</comment>
<reference evidence="1 2" key="1">
    <citation type="journal article" date="2019" name="Int. J. Syst. Evol. Microbiol.">
        <title>The Global Catalogue of Microorganisms (GCM) 10K type strain sequencing project: providing services to taxonomists for standard genome sequencing and annotation.</title>
        <authorList>
            <consortium name="The Broad Institute Genomics Platform"/>
            <consortium name="The Broad Institute Genome Sequencing Center for Infectious Disease"/>
            <person name="Wu L."/>
            <person name="Ma J."/>
        </authorList>
    </citation>
    <scope>NUCLEOTIDE SEQUENCE [LARGE SCALE GENOMIC DNA]</scope>
    <source>
        <strain evidence="1 2">CGMCC 1.10593</strain>
    </source>
</reference>
<protein>
    <recommendedName>
        <fullName evidence="3">Lipoprotein</fullName>
    </recommendedName>
</protein>
<evidence type="ECO:0000313" key="2">
    <source>
        <dbReference type="Proteomes" id="UP001597052"/>
    </source>
</evidence>
<dbReference type="Proteomes" id="UP001597052">
    <property type="component" value="Unassembled WGS sequence"/>
</dbReference>
<keyword evidence="2" id="KW-1185">Reference proteome</keyword>
<accession>A0ABD6D2L7</accession>
<gene>
    <name evidence="1" type="ORF">ACFSBW_01125</name>
</gene>
<evidence type="ECO:0008006" key="3">
    <source>
        <dbReference type="Google" id="ProtNLM"/>
    </source>
</evidence>
<evidence type="ECO:0000313" key="1">
    <source>
        <dbReference type="EMBL" id="MFD1640476.1"/>
    </source>
</evidence>
<proteinExistence type="predicted"/>
<name>A0ABD6D2L7_9EURY</name>
<dbReference type="EMBL" id="JBHUDM010000001">
    <property type="protein sequence ID" value="MFD1640476.1"/>
    <property type="molecule type" value="Genomic_DNA"/>
</dbReference>
<dbReference type="AlphaFoldDB" id="A0ABD6D2L7"/>
<sequence length="167" mass="18023">MRRRALLSAALGVTVCSAGCLGSIRGSNRQKAQLGWFGVHNVDPESSHTFTLIVERGGNVVHESSHEVDAAEYHDPGVASDGAIAECSWGEAAGDYSVRVRRDGEEETEESISAFAAERGVKCVVAAAEYQNYDATTDFVDGKRLTISLLEACDDDGYVRRCSFTQE</sequence>
<dbReference type="RefSeq" id="WP_256397480.1">
    <property type="nucleotide sequence ID" value="NZ_JANHDJ010000007.1"/>
</dbReference>
<organism evidence="1 2">
    <name type="scientific">Halohasta litorea</name>
    <dbReference type="NCBI Taxonomy" id="869891"/>
    <lineage>
        <taxon>Archaea</taxon>
        <taxon>Methanobacteriati</taxon>
        <taxon>Methanobacteriota</taxon>
        <taxon>Stenosarchaea group</taxon>
        <taxon>Halobacteria</taxon>
        <taxon>Halobacteriales</taxon>
        <taxon>Haloferacaceae</taxon>
        <taxon>Halohasta</taxon>
    </lineage>
</organism>